<dbReference type="Pfam" id="PF03480">
    <property type="entry name" value="DctP"/>
    <property type="match status" value="1"/>
</dbReference>
<dbReference type="NCBIfam" id="NF037995">
    <property type="entry name" value="TRAP_S1"/>
    <property type="match status" value="1"/>
</dbReference>
<protein>
    <submittedName>
        <fullName evidence="3">TRAP transporter substrate-binding protein</fullName>
    </submittedName>
</protein>
<keyword evidence="1 2" id="KW-0732">Signal</keyword>
<name>A0AA41WZI0_9RALS</name>
<comment type="caution">
    <text evidence="3">The sequence shown here is derived from an EMBL/GenBank/DDBJ whole genome shotgun (WGS) entry which is preliminary data.</text>
</comment>
<evidence type="ECO:0000256" key="1">
    <source>
        <dbReference type="ARBA" id="ARBA00022729"/>
    </source>
</evidence>
<dbReference type="PANTHER" id="PTHR33376:SF4">
    <property type="entry name" value="SIALIC ACID-BINDING PERIPLASMIC PROTEIN SIAP"/>
    <property type="match status" value="1"/>
</dbReference>
<accession>A0AA41WZI0</accession>
<dbReference type="Gene3D" id="3.40.190.170">
    <property type="entry name" value="Bacterial extracellular solute-binding protein, family 7"/>
    <property type="match status" value="1"/>
</dbReference>
<proteinExistence type="predicted"/>
<dbReference type="AlphaFoldDB" id="A0AA41WZI0"/>
<gene>
    <name evidence="3" type="ORF">NKG59_25335</name>
</gene>
<feature type="chain" id="PRO_5041297941" evidence="2">
    <location>
        <begin position="32"/>
        <end position="345"/>
    </location>
</feature>
<evidence type="ECO:0000256" key="2">
    <source>
        <dbReference type="SAM" id="SignalP"/>
    </source>
</evidence>
<dbReference type="Proteomes" id="UP001162793">
    <property type="component" value="Unassembled WGS sequence"/>
</dbReference>
<dbReference type="PANTHER" id="PTHR33376">
    <property type="match status" value="1"/>
</dbReference>
<evidence type="ECO:0000313" key="4">
    <source>
        <dbReference type="Proteomes" id="UP001162793"/>
    </source>
</evidence>
<dbReference type="InterPro" id="IPR038404">
    <property type="entry name" value="TRAP_DctP_sf"/>
</dbReference>
<feature type="signal peptide" evidence="2">
    <location>
        <begin position="1"/>
        <end position="31"/>
    </location>
</feature>
<dbReference type="GO" id="GO:0055085">
    <property type="term" value="P:transmembrane transport"/>
    <property type="evidence" value="ECO:0007669"/>
    <property type="project" value="InterPro"/>
</dbReference>
<keyword evidence="4" id="KW-1185">Reference proteome</keyword>
<sequence length="345" mass="37053">MDIVDLRSMKLIAILCSAATALAAAVGAAVAAPPTASDKPTHWHMATEYPANTMPGEGLAEFAKEVKARTAGTLDIVASYDGSAGIPSSEIPLAVRDGRLEAGDAYEGTLAGLNPIFSLSSLPFVVNEVKDAQRLADLARPLYAEAFEQLGQHLLYVTPWPASGLWSTKPIANTEVLRTLSIRTYDATSAKVMQTAGARAQALSFAEVPAGLGNGSINAVLSSGDGAAGQKLLKWLPYFTTIEYAMPLSFATVNKKAYAALSPQQKRAVDQAAEITEFRQWLRLQHRAAQNRQHLQELHVAVDQPSAPLRESLQIAARQAIVEWERTAGPEATAMLEQFRHRANP</sequence>
<organism evidence="3 4">
    <name type="scientific">Ralstonia chuxiongensis</name>
    <dbReference type="NCBI Taxonomy" id="2957504"/>
    <lineage>
        <taxon>Bacteria</taxon>
        <taxon>Pseudomonadati</taxon>
        <taxon>Pseudomonadota</taxon>
        <taxon>Betaproteobacteria</taxon>
        <taxon>Burkholderiales</taxon>
        <taxon>Burkholderiaceae</taxon>
        <taxon>Ralstonia</taxon>
    </lineage>
</organism>
<dbReference type="CDD" id="cd13602">
    <property type="entry name" value="PBP2_TRAP_BpDctp6_7"/>
    <property type="match status" value="1"/>
</dbReference>
<dbReference type="EMBL" id="JAMYWC010000011">
    <property type="protein sequence ID" value="MCP1175703.1"/>
    <property type="molecule type" value="Genomic_DNA"/>
</dbReference>
<dbReference type="InterPro" id="IPR018389">
    <property type="entry name" value="DctP_fam"/>
</dbReference>
<evidence type="ECO:0000313" key="3">
    <source>
        <dbReference type="EMBL" id="MCP1175703.1"/>
    </source>
</evidence>
<reference evidence="4" key="1">
    <citation type="journal article" date="2023" name="Front. Microbiol.">
        <title>Ralstonia chuxiongensis sp. nov., Ralstonia mojiangensis sp. nov., and Ralstonia soli sp. nov., isolated from tobacco fields, are three novel species in the family Burkholderiaceae.</title>
        <authorList>
            <person name="Lu C.H."/>
            <person name="Zhang Y.Y."/>
            <person name="Jiang N."/>
            <person name="Chen W."/>
            <person name="Shao X."/>
            <person name="Zhao Z.M."/>
            <person name="Lu W.L."/>
            <person name="Hu X."/>
            <person name="Xi Y.X."/>
            <person name="Zou S.Y."/>
            <person name="Wei Q.J."/>
            <person name="Lin Z.L."/>
            <person name="Gong L."/>
            <person name="Gai X.T."/>
            <person name="Zhang L.Q."/>
            <person name="Li J.Y."/>
            <person name="Jin Y."/>
            <person name="Xia Z.Y."/>
        </authorList>
    </citation>
    <scope>NUCLEOTIDE SEQUENCE [LARGE SCALE GENOMIC DNA]</scope>
    <source>
        <strain evidence="4">21YRMH01-3</strain>
    </source>
</reference>